<gene>
    <name evidence="2" type="ORF">L544_1024</name>
</gene>
<feature type="region of interest" description="Disordered" evidence="1">
    <location>
        <begin position="30"/>
        <end position="210"/>
    </location>
</feature>
<evidence type="ECO:0000313" key="3">
    <source>
        <dbReference type="Proteomes" id="UP000025748"/>
    </source>
</evidence>
<comment type="caution">
    <text evidence="2">The sequence shown here is derived from an EMBL/GenBank/DDBJ whole genome shotgun (WGS) entry which is preliminary data.</text>
</comment>
<dbReference type="Proteomes" id="UP000025748">
    <property type="component" value="Unassembled WGS sequence"/>
</dbReference>
<protein>
    <submittedName>
        <fullName evidence="2">N-acetyltransferase YedL</fullName>
    </submittedName>
</protein>
<feature type="compositionally biased region" description="Low complexity" evidence="1">
    <location>
        <begin position="93"/>
        <end position="105"/>
    </location>
</feature>
<evidence type="ECO:0000256" key="1">
    <source>
        <dbReference type="SAM" id="MobiDB-lite"/>
    </source>
</evidence>
<organism evidence="2 3">
    <name type="scientific">Bordetella hinzii OH87 BAL007II</name>
    <dbReference type="NCBI Taxonomy" id="1331262"/>
    <lineage>
        <taxon>Bacteria</taxon>
        <taxon>Pseudomonadati</taxon>
        <taxon>Pseudomonadota</taxon>
        <taxon>Betaproteobacteria</taxon>
        <taxon>Burkholderiales</taxon>
        <taxon>Alcaligenaceae</taxon>
        <taxon>Bordetella</taxon>
    </lineage>
</organism>
<name>A0ABR4R473_9BORD</name>
<sequence>MPQTTSLTEPDHEAQAIAISQPSLSSQSAAFRQAASIADPGQAQDTASGCRHAQARSHMPRYAMARARGAPLATASSPTRPSPARDARHHRGPGAAVAGRPATVRIADGGAGNRAGQPALGFRPGTGRDASDRGSGAQPVGAQARAGPRQRGVALGPGPGLRVAGPAGALGGRPCPRGAGHAGATDRSGRRRRSRQRCADGAAAPGPLHAWVGPRRRRFTASGPGAGSGLAGAGSALGAKARPHRLVDALGRCRARRAATSKRAPMRACALAFALQGLAAFAAHAAAQPAPEPLSVHGLPPEPALSAILPSGSRLEWRHFDAAQDMAAVLAQAWGPESQSPALAVWPGHTLMVLENDACHVLLSLRPRPGGGTTGSQSRLCAPRPAASAGVEPLGQLAELLHAHAEDRVTVSVWSLPLADRAASRWLDSELQSRGWRPALSDGAWVRGDARLDTFWARLDAGAAAASGLVLVHHHD</sequence>
<accession>A0ABR4R473</accession>
<reference evidence="2 3" key="1">
    <citation type="submission" date="2014-03" db="EMBL/GenBank/DDBJ databases">
        <title>Genome sequence of Bordetella hinzii.</title>
        <authorList>
            <person name="Register K."/>
            <person name="Harvill E."/>
            <person name="Goodfield L.L."/>
            <person name="Ivanov Y.V."/>
            <person name="Meyer J.A."/>
            <person name="Muse S.J."/>
            <person name="Jacobs N."/>
            <person name="Bendor L."/>
            <person name="Smallridge W.E."/>
            <person name="Brinkac L.M."/>
            <person name="Sanka R."/>
            <person name="Kim M."/>
            <person name="Losada L."/>
        </authorList>
    </citation>
    <scope>NUCLEOTIDE SEQUENCE [LARGE SCALE GENOMIC DNA]</scope>
    <source>
        <strain evidence="2 3">OH87 BAL007II</strain>
    </source>
</reference>
<evidence type="ECO:0000313" key="2">
    <source>
        <dbReference type="EMBL" id="KCB25030.1"/>
    </source>
</evidence>
<proteinExistence type="predicted"/>
<keyword evidence="3" id="KW-1185">Reference proteome</keyword>
<dbReference type="EMBL" id="JHEM01000010">
    <property type="protein sequence ID" value="KCB25030.1"/>
    <property type="molecule type" value="Genomic_DNA"/>
</dbReference>